<dbReference type="OrthoDB" id="123167at2157"/>
<gene>
    <name evidence="1" type="ORF">HWN40_05800</name>
</gene>
<dbReference type="GeneID" id="55821169"/>
<organism evidence="1 2">
    <name type="scientific">Methanolobus zinderi</name>
    <dbReference type="NCBI Taxonomy" id="536044"/>
    <lineage>
        <taxon>Archaea</taxon>
        <taxon>Methanobacteriati</taxon>
        <taxon>Methanobacteriota</taxon>
        <taxon>Stenosarchaea group</taxon>
        <taxon>Methanomicrobia</taxon>
        <taxon>Methanosarcinales</taxon>
        <taxon>Methanosarcinaceae</taxon>
        <taxon>Methanolobus</taxon>
    </lineage>
</organism>
<sequence length="424" mass="48409">MIPRSEKPMFYGEMDFYGIAGIPQISTMYYIDSSKWNAWRVRLTDRNIEIIAGTEVIRILLEQIEFIDRPLSHAVANKIQNYTKHGSFLVVDYKQKATIGHGNALFSLVLAGKKEDVSTLKHLLMRLLGLKADPVIGNLQPEEIRLLCLFATGMDSSTVILPLFNNDTALLQRTFNSLKRKDMVDDYASLTSSGMDVVEKIRDSGKVKLGTDIDNKFNELSSNWTFREDIPANTIANKILWKHENSSLSGFVQTEDIWKYLNVDNIGMAELKKLHISGLGLLMHTLDGSTVFLLSHDSSVVLALYGILNKTEDIQMRILFMFFLGFENERNLLGYIGLNDSGFEDHCYQMIQKGILDEKRKSITKKGLDLLYRKLMGDVSVLLEHDRVDRQLGEFSRLDRMKRSSAKKRVMQALQHKHMQMGNF</sequence>
<dbReference type="Proteomes" id="UP000509594">
    <property type="component" value="Chromosome"/>
</dbReference>
<dbReference type="EMBL" id="CP058215">
    <property type="protein sequence ID" value="QLC49792.1"/>
    <property type="molecule type" value="Genomic_DNA"/>
</dbReference>
<accession>A0A7D5E6A4</accession>
<evidence type="ECO:0000313" key="2">
    <source>
        <dbReference type="Proteomes" id="UP000509594"/>
    </source>
</evidence>
<proteinExistence type="predicted"/>
<keyword evidence="2" id="KW-1185">Reference proteome</keyword>
<dbReference type="AlphaFoldDB" id="A0A7D5E6A4"/>
<name>A0A7D5E6A4_9EURY</name>
<dbReference type="KEGG" id="mzi:HWN40_05800"/>
<evidence type="ECO:0000313" key="1">
    <source>
        <dbReference type="EMBL" id="QLC49792.1"/>
    </source>
</evidence>
<dbReference type="RefSeq" id="WP_176964848.1">
    <property type="nucleotide sequence ID" value="NZ_CP058215.1"/>
</dbReference>
<protein>
    <submittedName>
        <fullName evidence="1">Uncharacterized protein</fullName>
    </submittedName>
</protein>
<reference evidence="1 2" key="1">
    <citation type="submission" date="2020-06" db="EMBL/GenBank/DDBJ databases">
        <title>Methanolobus halotolerans sp. nov., isolated from a saline lake Tus in Siberia.</title>
        <authorList>
            <person name="Shen Y."/>
            <person name="Chen S.-C."/>
            <person name="Lai M.-C."/>
            <person name="Huang H.-H."/>
            <person name="Chiu H.-H."/>
            <person name="Tang S.-L."/>
            <person name="Rogozin D.Y."/>
            <person name="Degermendzhy A.G."/>
        </authorList>
    </citation>
    <scope>NUCLEOTIDE SEQUENCE [LARGE SCALE GENOMIC DNA]</scope>
    <source>
        <strain evidence="1 2">DSM 21339</strain>
    </source>
</reference>